<keyword evidence="7" id="KW-1185">Reference proteome</keyword>
<dbReference type="AlphaFoldDB" id="A0A372M524"/>
<dbReference type="GO" id="GO:0030288">
    <property type="term" value="C:outer membrane-bounded periplasmic space"/>
    <property type="evidence" value="ECO:0007669"/>
    <property type="project" value="TreeGrafter"/>
</dbReference>
<comment type="similarity">
    <text evidence="2">Belongs to the bacterial solute-binding protein 8 family.</text>
</comment>
<comment type="subcellular location">
    <subcellularLocation>
        <location evidence="1">Cell envelope</location>
    </subcellularLocation>
</comment>
<comment type="caution">
    <text evidence="6">The sequence shown here is derived from an EMBL/GenBank/DDBJ whole genome shotgun (WGS) entry which is preliminary data.</text>
</comment>
<dbReference type="OrthoDB" id="7941913at2"/>
<evidence type="ECO:0000256" key="3">
    <source>
        <dbReference type="ARBA" id="ARBA00022448"/>
    </source>
</evidence>
<evidence type="ECO:0000256" key="2">
    <source>
        <dbReference type="ARBA" id="ARBA00008814"/>
    </source>
</evidence>
<dbReference type="SUPFAM" id="SSF53807">
    <property type="entry name" value="Helical backbone' metal receptor"/>
    <property type="match status" value="1"/>
</dbReference>
<reference evidence="6 7" key="1">
    <citation type="submission" date="2018-08" db="EMBL/GenBank/DDBJ databases">
        <title>Isolation, diversity and antifungal activity of Actinobacteria from wheat.</title>
        <authorList>
            <person name="Han C."/>
        </authorList>
    </citation>
    <scope>NUCLEOTIDE SEQUENCE [LARGE SCALE GENOMIC DNA]</scope>
    <source>
        <strain evidence="6 7">NEAU-YY421</strain>
    </source>
</reference>
<dbReference type="InterPro" id="IPR051313">
    <property type="entry name" value="Bact_iron-sidero_bind"/>
</dbReference>
<evidence type="ECO:0000313" key="6">
    <source>
        <dbReference type="EMBL" id="RFU85635.1"/>
    </source>
</evidence>
<keyword evidence="4" id="KW-0732">Signal</keyword>
<accession>A0A372M524</accession>
<dbReference type="EMBL" id="QUAK01000087">
    <property type="protein sequence ID" value="RFU85635.1"/>
    <property type="molecule type" value="Genomic_DNA"/>
</dbReference>
<proteinExistence type="inferred from homology"/>
<evidence type="ECO:0000259" key="5">
    <source>
        <dbReference type="Pfam" id="PF01497"/>
    </source>
</evidence>
<name>A0A372M524_9ACTN</name>
<keyword evidence="3" id="KW-0813">Transport</keyword>
<dbReference type="InterPro" id="IPR002491">
    <property type="entry name" value="ABC_transptr_periplasmic_BD"/>
</dbReference>
<protein>
    <submittedName>
        <fullName evidence="6">ABC transporter substrate-binding protein</fullName>
    </submittedName>
</protein>
<dbReference type="Gene3D" id="3.40.50.1980">
    <property type="entry name" value="Nitrogenase molybdenum iron protein domain"/>
    <property type="match status" value="2"/>
</dbReference>
<dbReference type="Pfam" id="PF01497">
    <property type="entry name" value="Peripla_BP_2"/>
    <property type="match status" value="1"/>
</dbReference>
<feature type="domain" description="Fe/B12 periplasmic-binding" evidence="5">
    <location>
        <begin position="70"/>
        <end position="258"/>
    </location>
</feature>
<sequence length="295" mass="31180">MQESEWQFQDDRGQLSRSTHRPTRVIAYIQAGATLWDHGIRPVGIYGSHHDGAAPDRAKSGALPLDEIGYLGAGSDIDLDRLLGERPDLVVAVTYGGGQVYGIDPDTAKHLEEQVPVAVIDVGQAHDLDAVRERFADLARALGATDADDSLEPLRRARQRLRDATAAVSPGPRVLALSPAGDDQAHLARPGAWPELRALTACGVTLAAPPEGPGANWATLGLDAAEALRPDILLVDVRANATPLAALRDSAAWQALEARARIVPWNPEAPCSPAGHARLFDLAAEAVTAAGSARD</sequence>
<organism evidence="6 7">
    <name type="scientific">Streptomyces triticagri</name>
    <dbReference type="NCBI Taxonomy" id="2293568"/>
    <lineage>
        <taxon>Bacteria</taxon>
        <taxon>Bacillati</taxon>
        <taxon>Actinomycetota</taxon>
        <taxon>Actinomycetes</taxon>
        <taxon>Kitasatosporales</taxon>
        <taxon>Streptomycetaceae</taxon>
        <taxon>Streptomyces</taxon>
    </lineage>
</organism>
<dbReference type="PANTHER" id="PTHR30532:SF24">
    <property type="entry name" value="FERRIC ENTEROBACTIN-BINDING PERIPLASMIC PROTEIN FEPB"/>
    <property type="match status" value="1"/>
</dbReference>
<dbReference type="GO" id="GO:1901678">
    <property type="term" value="P:iron coordination entity transport"/>
    <property type="evidence" value="ECO:0007669"/>
    <property type="project" value="UniProtKB-ARBA"/>
</dbReference>
<dbReference type="PANTHER" id="PTHR30532">
    <property type="entry name" value="IRON III DICITRATE-BINDING PERIPLASMIC PROTEIN"/>
    <property type="match status" value="1"/>
</dbReference>
<evidence type="ECO:0000256" key="1">
    <source>
        <dbReference type="ARBA" id="ARBA00004196"/>
    </source>
</evidence>
<dbReference type="Proteomes" id="UP000263094">
    <property type="component" value="Unassembled WGS sequence"/>
</dbReference>
<dbReference type="RefSeq" id="WP_128556737.1">
    <property type="nucleotide sequence ID" value="NZ_QUAK01000087.1"/>
</dbReference>
<gene>
    <name evidence="6" type="ORF">DY218_16200</name>
</gene>
<evidence type="ECO:0000256" key="4">
    <source>
        <dbReference type="ARBA" id="ARBA00022729"/>
    </source>
</evidence>
<evidence type="ECO:0000313" key="7">
    <source>
        <dbReference type="Proteomes" id="UP000263094"/>
    </source>
</evidence>